<evidence type="ECO:0000313" key="1">
    <source>
        <dbReference type="EMBL" id="MFC4010655.1"/>
    </source>
</evidence>
<name>A0ABV8G9I6_9ACTN</name>
<evidence type="ECO:0000313" key="2">
    <source>
        <dbReference type="Proteomes" id="UP001595851"/>
    </source>
</evidence>
<dbReference type="Proteomes" id="UP001595851">
    <property type="component" value="Unassembled WGS sequence"/>
</dbReference>
<reference evidence="2" key="1">
    <citation type="journal article" date="2019" name="Int. J. Syst. Evol. Microbiol.">
        <title>The Global Catalogue of Microorganisms (GCM) 10K type strain sequencing project: providing services to taxonomists for standard genome sequencing and annotation.</title>
        <authorList>
            <consortium name="The Broad Institute Genomics Platform"/>
            <consortium name="The Broad Institute Genome Sequencing Center for Infectious Disease"/>
            <person name="Wu L."/>
            <person name="Ma J."/>
        </authorList>
    </citation>
    <scope>NUCLEOTIDE SEQUENCE [LARGE SCALE GENOMIC DNA]</scope>
    <source>
        <strain evidence="2">TBRC 1276</strain>
    </source>
</reference>
<organism evidence="1 2">
    <name type="scientific">Nonomuraea purpurea</name>
    <dbReference type="NCBI Taxonomy" id="1849276"/>
    <lineage>
        <taxon>Bacteria</taxon>
        <taxon>Bacillati</taxon>
        <taxon>Actinomycetota</taxon>
        <taxon>Actinomycetes</taxon>
        <taxon>Streptosporangiales</taxon>
        <taxon>Streptosporangiaceae</taxon>
        <taxon>Nonomuraea</taxon>
    </lineage>
</organism>
<comment type="caution">
    <text evidence="1">The sequence shown here is derived from an EMBL/GenBank/DDBJ whole genome shotgun (WGS) entry which is preliminary data.</text>
</comment>
<sequence length="42" mass="4508">MKVSWPDLVTEAAGASTKILDEGAGRDWSHHAAGLDWDGTVR</sequence>
<protein>
    <submittedName>
        <fullName evidence="1">Uncharacterized protein</fullName>
    </submittedName>
</protein>
<gene>
    <name evidence="1" type="ORF">ACFOY2_25735</name>
</gene>
<accession>A0ABV8G9I6</accession>
<dbReference type="RefSeq" id="WP_379530651.1">
    <property type="nucleotide sequence ID" value="NZ_JBHSBI010000013.1"/>
</dbReference>
<dbReference type="EMBL" id="JBHSBI010000013">
    <property type="protein sequence ID" value="MFC4010655.1"/>
    <property type="molecule type" value="Genomic_DNA"/>
</dbReference>
<proteinExistence type="predicted"/>
<keyword evidence="2" id="KW-1185">Reference proteome</keyword>